<dbReference type="SMART" id="SM00184">
    <property type="entry name" value="RING"/>
    <property type="match status" value="1"/>
</dbReference>
<evidence type="ECO:0000256" key="4">
    <source>
        <dbReference type="ARBA" id="ARBA00012483"/>
    </source>
</evidence>
<keyword evidence="11 15" id="KW-1133">Transmembrane helix</keyword>
<feature type="domain" description="RING-type" evidence="16">
    <location>
        <begin position="115"/>
        <end position="157"/>
    </location>
</feature>
<accession>A0A5J9WUJ6</accession>
<evidence type="ECO:0000256" key="3">
    <source>
        <dbReference type="ARBA" id="ARBA00004906"/>
    </source>
</evidence>
<dbReference type="FunFam" id="3.30.40.10:FF:000187">
    <property type="entry name" value="E3 ubiquitin-protein ligase ATL6"/>
    <property type="match status" value="1"/>
</dbReference>
<keyword evidence="10" id="KW-0862">Zinc</keyword>
<gene>
    <name evidence="17" type="ORF">EJB05_02268</name>
</gene>
<dbReference type="Proteomes" id="UP000324897">
    <property type="component" value="Chromosome 6"/>
</dbReference>
<dbReference type="InterPro" id="IPR053070">
    <property type="entry name" value="RING-type_E3_ubiquitin-ligase"/>
</dbReference>
<evidence type="ECO:0000313" key="18">
    <source>
        <dbReference type="Proteomes" id="UP000324897"/>
    </source>
</evidence>
<keyword evidence="5" id="KW-0808">Transferase</keyword>
<dbReference type="PANTHER" id="PTHR47035">
    <property type="entry name" value="OS11G0150450 PROTEIN"/>
    <property type="match status" value="1"/>
</dbReference>
<comment type="caution">
    <text evidence="17">The sequence shown here is derived from an EMBL/GenBank/DDBJ whole genome shotgun (WGS) entry which is preliminary data.</text>
</comment>
<evidence type="ECO:0000256" key="9">
    <source>
        <dbReference type="ARBA" id="ARBA00022786"/>
    </source>
</evidence>
<dbReference type="InterPro" id="IPR001841">
    <property type="entry name" value="Znf_RING"/>
</dbReference>
<keyword evidence="9" id="KW-0833">Ubl conjugation pathway</keyword>
<evidence type="ECO:0000256" key="13">
    <source>
        <dbReference type="PROSITE-ProRule" id="PRU00175"/>
    </source>
</evidence>
<evidence type="ECO:0000256" key="14">
    <source>
        <dbReference type="SAM" id="MobiDB-lite"/>
    </source>
</evidence>
<evidence type="ECO:0000259" key="16">
    <source>
        <dbReference type="PROSITE" id="PS50089"/>
    </source>
</evidence>
<keyword evidence="6 15" id="KW-0812">Transmembrane</keyword>
<evidence type="ECO:0000256" key="2">
    <source>
        <dbReference type="ARBA" id="ARBA00004167"/>
    </source>
</evidence>
<dbReference type="Gramene" id="TVU50874">
    <property type="protein sequence ID" value="TVU50874"/>
    <property type="gene ID" value="EJB05_02268"/>
</dbReference>
<feature type="compositionally biased region" description="Polar residues" evidence="14">
    <location>
        <begin position="233"/>
        <end position="263"/>
    </location>
</feature>
<evidence type="ECO:0000256" key="15">
    <source>
        <dbReference type="SAM" id="Phobius"/>
    </source>
</evidence>
<evidence type="ECO:0000256" key="12">
    <source>
        <dbReference type="ARBA" id="ARBA00023136"/>
    </source>
</evidence>
<evidence type="ECO:0000256" key="11">
    <source>
        <dbReference type="ARBA" id="ARBA00022989"/>
    </source>
</evidence>
<keyword evidence="12 15" id="KW-0472">Membrane</keyword>
<keyword evidence="7" id="KW-0479">Metal-binding</keyword>
<dbReference type="InterPro" id="IPR013083">
    <property type="entry name" value="Znf_RING/FYVE/PHD"/>
</dbReference>
<sequence length="263" mass="27690">MAGSGMSASMAFTLLGFCVSVIFIVYICARLVCALARRRRLRRNRAPPLPQFHSYAFAVHVARHPSAAGAGGGGGGLDPAAVAAFPTFAFASGRRSSAGASDSSSTTSSDADAQCVVCLAEYEDKDMLRFLPYCGHNFHVACIDLWLEQNSTCPVCRISLRGNLDSTHVTPPPLPSVVISPPCSPPASGSDPCRCLFVSTGNASRASEVPRHEPDQENQIAPSPSVDGAANNLPLSEVNSAAENNNQTVAKQVERSTQVEPCK</sequence>
<feature type="region of interest" description="Disordered" evidence="14">
    <location>
        <begin position="206"/>
        <end position="263"/>
    </location>
</feature>
<evidence type="ECO:0000256" key="8">
    <source>
        <dbReference type="ARBA" id="ARBA00022771"/>
    </source>
</evidence>
<feature type="transmembrane region" description="Helical" evidence="15">
    <location>
        <begin position="12"/>
        <end position="36"/>
    </location>
</feature>
<dbReference type="GO" id="GO:0016020">
    <property type="term" value="C:membrane"/>
    <property type="evidence" value="ECO:0007669"/>
    <property type="project" value="UniProtKB-SubCell"/>
</dbReference>
<dbReference type="OrthoDB" id="8062037at2759"/>
<organism evidence="17 18">
    <name type="scientific">Eragrostis curvula</name>
    <name type="common">weeping love grass</name>
    <dbReference type="NCBI Taxonomy" id="38414"/>
    <lineage>
        <taxon>Eukaryota</taxon>
        <taxon>Viridiplantae</taxon>
        <taxon>Streptophyta</taxon>
        <taxon>Embryophyta</taxon>
        <taxon>Tracheophyta</taxon>
        <taxon>Spermatophyta</taxon>
        <taxon>Magnoliopsida</taxon>
        <taxon>Liliopsida</taxon>
        <taxon>Poales</taxon>
        <taxon>Poaceae</taxon>
        <taxon>PACMAD clade</taxon>
        <taxon>Chloridoideae</taxon>
        <taxon>Eragrostideae</taxon>
        <taxon>Eragrostidinae</taxon>
        <taxon>Eragrostis</taxon>
    </lineage>
</organism>
<evidence type="ECO:0000256" key="7">
    <source>
        <dbReference type="ARBA" id="ARBA00022723"/>
    </source>
</evidence>
<dbReference type="SUPFAM" id="SSF57850">
    <property type="entry name" value="RING/U-box"/>
    <property type="match status" value="1"/>
</dbReference>
<protein>
    <recommendedName>
        <fullName evidence="4">RING-type E3 ubiquitin transferase</fullName>
        <ecNumber evidence="4">2.3.2.27</ecNumber>
    </recommendedName>
</protein>
<comment type="catalytic activity">
    <reaction evidence="1">
        <text>S-ubiquitinyl-[E2 ubiquitin-conjugating enzyme]-L-cysteine + [acceptor protein]-L-lysine = [E2 ubiquitin-conjugating enzyme]-L-cysteine + N(6)-ubiquitinyl-[acceptor protein]-L-lysine.</text>
        <dbReference type="EC" id="2.3.2.27"/>
    </reaction>
</comment>
<dbReference type="EMBL" id="RWGY01000002">
    <property type="protein sequence ID" value="TVU50874.1"/>
    <property type="molecule type" value="Genomic_DNA"/>
</dbReference>
<dbReference type="GO" id="GO:0008270">
    <property type="term" value="F:zinc ion binding"/>
    <property type="evidence" value="ECO:0007669"/>
    <property type="project" value="UniProtKB-KW"/>
</dbReference>
<keyword evidence="8 13" id="KW-0863">Zinc-finger</keyword>
<evidence type="ECO:0000256" key="6">
    <source>
        <dbReference type="ARBA" id="ARBA00022692"/>
    </source>
</evidence>
<reference evidence="17 18" key="1">
    <citation type="journal article" date="2019" name="Sci. Rep.">
        <title>A high-quality genome of Eragrostis curvula grass provides insights into Poaceae evolution and supports new strategies to enhance forage quality.</title>
        <authorList>
            <person name="Carballo J."/>
            <person name="Santos B.A.C.M."/>
            <person name="Zappacosta D."/>
            <person name="Garbus I."/>
            <person name="Selva J.P."/>
            <person name="Gallo C.A."/>
            <person name="Diaz A."/>
            <person name="Albertini E."/>
            <person name="Caccamo M."/>
            <person name="Echenique V."/>
        </authorList>
    </citation>
    <scope>NUCLEOTIDE SEQUENCE [LARGE SCALE GENOMIC DNA]</scope>
    <source>
        <strain evidence="18">cv. Victoria</strain>
        <tissue evidence="17">Leaf</tissue>
    </source>
</reference>
<evidence type="ECO:0000313" key="17">
    <source>
        <dbReference type="EMBL" id="TVU50874.1"/>
    </source>
</evidence>
<comment type="pathway">
    <text evidence="3">Protein modification; protein ubiquitination.</text>
</comment>
<dbReference type="CDD" id="cd16461">
    <property type="entry name" value="RING-H2_EL5-like"/>
    <property type="match status" value="1"/>
</dbReference>
<dbReference type="EC" id="2.3.2.27" evidence="4"/>
<name>A0A5J9WUJ6_9POAL</name>
<dbReference type="PROSITE" id="PS50089">
    <property type="entry name" value="ZF_RING_2"/>
    <property type="match status" value="1"/>
</dbReference>
<evidence type="ECO:0000256" key="10">
    <source>
        <dbReference type="ARBA" id="ARBA00022833"/>
    </source>
</evidence>
<evidence type="ECO:0000256" key="1">
    <source>
        <dbReference type="ARBA" id="ARBA00000900"/>
    </source>
</evidence>
<dbReference type="AlphaFoldDB" id="A0A5J9WUJ6"/>
<comment type="subcellular location">
    <subcellularLocation>
        <location evidence="2">Membrane</location>
        <topology evidence="2">Single-pass membrane protein</topology>
    </subcellularLocation>
</comment>
<dbReference type="PANTHER" id="PTHR47035:SF3">
    <property type="entry name" value="OS11G0150450 PROTEIN"/>
    <property type="match status" value="1"/>
</dbReference>
<dbReference type="Gene3D" id="3.30.40.10">
    <property type="entry name" value="Zinc/RING finger domain, C3HC4 (zinc finger)"/>
    <property type="match status" value="1"/>
</dbReference>
<dbReference type="GO" id="GO:0061630">
    <property type="term" value="F:ubiquitin protein ligase activity"/>
    <property type="evidence" value="ECO:0007669"/>
    <property type="project" value="UniProtKB-EC"/>
</dbReference>
<evidence type="ECO:0000256" key="5">
    <source>
        <dbReference type="ARBA" id="ARBA00022679"/>
    </source>
</evidence>
<keyword evidence="18" id="KW-1185">Reference proteome</keyword>
<proteinExistence type="predicted"/>
<dbReference type="Pfam" id="PF13639">
    <property type="entry name" value="zf-RING_2"/>
    <property type="match status" value="1"/>
</dbReference>